<dbReference type="CDD" id="cd03257">
    <property type="entry name" value="ABC_NikE_OppD_transporters"/>
    <property type="match status" value="1"/>
</dbReference>
<keyword evidence="2 4" id="KW-0067">ATP-binding</keyword>
<dbReference type="AlphaFoldDB" id="A0AAE3VTT8"/>
<dbReference type="SUPFAM" id="SSF52540">
    <property type="entry name" value="P-loop containing nucleoside triphosphate hydrolases"/>
    <property type="match status" value="2"/>
</dbReference>
<dbReference type="GO" id="GO:0005524">
    <property type="term" value="F:ATP binding"/>
    <property type="evidence" value="ECO:0007669"/>
    <property type="project" value="UniProtKB-KW"/>
</dbReference>
<dbReference type="InterPro" id="IPR015854">
    <property type="entry name" value="ABC_transpr_LolD-like"/>
</dbReference>
<dbReference type="InterPro" id="IPR003439">
    <property type="entry name" value="ABC_transporter-like_ATP-bd"/>
</dbReference>
<gene>
    <name evidence="4" type="ORF">J2S42_000218</name>
</gene>
<dbReference type="Gene3D" id="3.40.50.300">
    <property type="entry name" value="P-loop containing nucleotide triphosphate hydrolases"/>
    <property type="match status" value="2"/>
</dbReference>
<evidence type="ECO:0000313" key="4">
    <source>
        <dbReference type="EMBL" id="MDQ0363549.1"/>
    </source>
</evidence>
<dbReference type="RefSeq" id="WP_307234261.1">
    <property type="nucleotide sequence ID" value="NZ_JAUSUZ010000001.1"/>
</dbReference>
<evidence type="ECO:0000313" key="5">
    <source>
        <dbReference type="Proteomes" id="UP001240236"/>
    </source>
</evidence>
<organism evidence="4 5">
    <name type="scientific">Catenuloplanes indicus</name>
    <dbReference type="NCBI Taxonomy" id="137267"/>
    <lineage>
        <taxon>Bacteria</taxon>
        <taxon>Bacillati</taxon>
        <taxon>Actinomycetota</taxon>
        <taxon>Actinomycetes</taxon>
        <taxon>Micromonosporales</taxon>
        <taxon>Micromonosporaceae</taxon>
        <taxon>Catenuloplanes</taxon>
    </lineage>
</organism>
<keyword evidence="5" id="KW-1185">Reference proteome</keyword>
<sequence>MTGLTIGPDHGDPVVDGAGLTIGAGEVVGLLGASGAGKTTLALSLLGHLRPGLRVRSGTVRVGGVDPFGPGGRALRGTVVSFLGQDPAAALNPARRIGAQLAEAAGRDRVTELLAAMDLPTERAFRRRRPWEISGGQAQRVALAIAVAADPRLLILDEPTSGLDRPLARDLRDRLAVHLRERGCAALLITHDTALAEALADRIVHLGPRPTVTGTPPRRAATAETSEAGVSLQVRDLRAGYGRRTVVDGVSFDVAPGGCTALTGPSGVGKSTIARCVAGLTARTGGRITLDGADLAPAAAHRTLAQRRAVQFVGQDSVGALNPRETALRALRRPLHAISPSDVDDRAHELIRRVRLPESAAHRRPGALSGGERQRLNLARALAAVPRVLVCDEITSALDRHTAHAVLDLLAELSERDGLGVLLISHDPETITRAAQRVVRIPDPEEHRT</sequence>
<evidence type="ECO:0000256" key="1">
    <source>
        <dbReference type="ARBA" id="ARBA00022741"/>
    </source>
</evidence>
<name>A0AAE3VTT8_9ACTN</name>
<dbReference type="InterPro" id="IPR003593">
    <property type="entry name" value="AAA+_ATPase"/>
</dbReference>
<dbReference type="Proteomes" id="UP001240236">
    <property type="component" value="Unassembled WGS sequence"/>
</dbReference>
<dbReference type="PROSITE" id="PS00211">
    <property type="entry name" value="ABC_TRANSPORTER_1"/>
    <property type="match status" value="2"/>
</dbReference>
<dbReference type="GO" id="GO:0022857">
    <property type="term" value="F:transmembrane transporter activity"/>
    <property type="evidence" value="ECO:0007669"/>
    <property type="project" value="TreeGrafter"/>
</dbReference>
<dbReference type="Pfam" id="PF00005">
    <property type="entry name" value="ABC_tran"/>
    <property type="match status" value="2"/>
</dbReference>
<evidence type="ECO:0000256" key="2">
    <source>
        <dbReference type="ARBA" id="ARBA00022840"/>
    </source>
</evidence>
<dbReference type="EMBL" id="JAUSUZ010000001">
    <property type="protein sequence ID" value="MDQ0363549.1"/>
    <property type="molecule type" value="Genomic_DNA"/>
</dbReference>
<dbReference type="GO" id="GO:0016887">
    <property type="term" value="F:ATP hydrolysis activity"/>
    <property type="evidence" value="ECO:0007669"/>
    <property type="project" value="InterPro"/>
</dbReference>
<comment type="caution">
    <text evidence="4">The sequence shown here is derived from an EMBL/GenBank/DDBJ whole genome shotgun (WGS) entry which is preliminary data.</text>
</comment>
<feature type="domain" description="ABC transporter" evidence="3">
    <location>
        <begin position="1"/>
        <end position="233"/>
    </location>
</feature>
<dbReference type="SMART" id="SM00382">
    <property type="entry name" value="AAA"/>
    <property type="match status" value="2"/>
</dbReference>
<feature type="domain" description="ABC transporter" evidence="3">
    <location>
        <begin position="232"/>
        <end position="449"/>
    </location>
</feature>
<proteinExistence type="predicted"/>
<keyword evidence="1" id="KW-0547">Nucleotide-binding</keyword>
<dbReference type="InterPro" id="IPR027417">
    <property type="entry name" value="P-loop_NTPase"/>
</dbReference>
<dbReference type="PANTHER" id="PTHR24220">
    <property type="entry name" value="IMPORT ATP-BINDING PROTEIN"/>
    <property type="match status" value="1"/>
</dbReference>
<dbReference type="PANTHER" id="PTHR24220:SF685">
    <property type="entry name" value="ABC TRANSPORTER RELATED"/>
    <property type="match status" value="1"/>
</dbReference>
<dbReference type="PROSITE" id="PS50893">
    <property type="entry name" value="ABC_TRANSPORTER_2"/>
    <property type="match status" value="2"/>
</dbReference>
<reference evidence="4 5" key="1">
    <citation type="submission" date="2023-07" db="EMBL/GenBank/DDBJ databases">
        <title>Sequencing the genomes of 1000 actinobacteria strains.</title>
        <authorList>
            <person name="Klenk H.-P."/>
        </authorList>
    </citation>
    <scope>NUCLEOTIDE SEQUENCE [LARGE SCALE GENOMIC DNA]</scope>
    <source>
        <strain evidence="4 5">DSM 44709</strain>
    </source>
</reference>
<dbReference type="InterPro" id="IPR017871">
    <property type="entry name" value="ABC_transporter-like_CS"/>
</dbReference>
<evidence type="ECO:0000259" key="3">
    <source>
        <dbReference type="PROSITE" id="PS50893"/>
    </source>
</evidence>
<dbReference type="GO" id="GO:0005886">
    <property type="term" value="C:plasma membrane"/>
    <property type="evidence" value="ECO:0007669"/>
    <property type="project" value="TreeGrafter"/>
</dbReference>
<protein>
    <submittedName>
        <fullName evidence="4">Peptide/nickel transport system ATP-binding protein</fullName>
    </submittedName>
</protein>
<accession>A0AAE3VTT8</accession>